<gene>
    <name evidence="2" type="ORF">NBRC110019_21870</name>
</gene>
<accession>A0A9W6B7C0</accession>
<comment type="caution">
    <text evidence="2">The sequence shown here is derived from an EMBL/GenBank/DDBJ whole genome shotgun (WGS) entry which is preliminary data.</text>
</comment>
<reference evidence="2" key="1">
    <citation type="submission" date="2022-07" db="EMBL/GenBank/DDBJ databases">
        <title>Taxonomy of Novel Oxalotrophic and Methylotrophic Bacteria.</title>
        <authorList>
            <person name="Sahin N."/>
            <person name="Tani A."/>
        </authorList>
    </citation>
    <scope>NUCLEOTIDE SEQUENCE</scope>
    <source>
        <strain evidence="2">AM327</strain>
    </source>
</reference>
<name>A0A9W6B7C0_9FLAO</name>
<evidence type="ECO:0000256" key="1">
    <source>
        <dbReference type="SAM" id="SignalP"/>
    </source>
</evidence>
<organism evidence="2 3">
    <name type="scientific">Neptunitalea chrysea</name>
    <dbReference type="NCBI Taxonomy" id="1647581"/>
    <lineage>
        <taxon>Bacteria</taxon>
        <taxon>Pseudomonadati</taxon>
        <taxon>Bacteroidota</taxon>
        <taxon>Flavobacteriia</taxon>
        <taxon>Flavobacteriales</taxon>
        <taxon>Flavobacteriaceae</taxon>
        <taxon>Neptunitalea</taxon>
    </lineage>
</organism>
<protein>
    <submittedName>
        <fullName evidence="2">Uncharacterized protein</fullName>
    </submittedName>
</protein>
<sequence length="121" mass="13753">MKFSNRHIFSLIAALFTFLLFTSKADGKATVAAAKETTVTNQHINPLNNKGFTVAFIEEINISHSDQQKEDVQKYTVFQSKVNQNHSLHIPALDISTKAVFNSHTKKQQLLNIIFPSHFFY</sequence>
<evidence type="ECO:0000313" key="3">
    <source>
        <dbReference type="Proteomes" id="UP001143545"/>
    </source>
</evidence>
<evidence type="ECO:0000313" key="2">
    <source>
        <dbReference type="EMBL" id="GLB53147.1"/>
    </source>
</evidence>
<dbReference type="AlphaFoldDB" id="A0A9W6B7C0"/>
<proteinExistence type="predicted"/>
<keyword evidence="1" id="KW-0732">Signal</keyword>
<dbReference type="EMBL" id="BRVP01000014">
    <property type="protein sequence ID" value="GLB53147.1"/>
    <property type="molecule type" value="Genomic_DNA"/>
</dbReference>
<feature type="chain" id="PRO_5040778352" evidence="1">
    <location>
        <begin position="26"/>
        <end position="121"/>
    </location>
</feature>
<dbReference type="Proteomes" id="UP001143545">
    <property type="component" value="Unassembled WGS sequence"/>
</dbReference>
<dbReference type="RefSeq" id="WP_281754863.1">
    <property type="nucleotide sequence ID" value="NZ_BRVP01000014.1"/>
</dbReference>
<keyword evidence="3" id="KW-1185">Reference proteome</keyword>
<feature type="signal peptide" evidence="1">
    <location>
        <begin position="1"/>
        <end position="25"/>
    </location>
</feature>